<proteinExistence type="predicted"/>
<name>A0A8D8L5I5_CULPI</name>
<feature type="region of interest" description="Disordered" evidence="1">
    <location>
        <begin position="57"/>
        <end position="96"/>
    </location>
</feature>
<feature type="compositionally biased region" description="Basic residues" evidence="1">
    <location>
        <begin position="189"/>
        <end position="202"/>
    </location>
</feature>
<evidence type="ECO:0000313" key="2">
    <source>
        <dbReference type="EMBL" id="CAG6602248.1"/>
    </source>
</evidence>
<sequence length="359" mass="39771">MHRGHQHRRNFTHSRRNHLRNRFRLLQAQGLQPAHRYGRSPDLPHFASQRQPAFWSCRPNRSRTSLPPVHRTPVQGRTARANRARNPAYQPGEHGAAAEIARRGRLAAVPLYGPAPAGQHPQLALPAVDFGRARSHRSVDLSGTANGRVSARSAPVPDADRGQPDGLQCGDSDHRVDALRPVHLLPPKGSRRRGRQRARKVPGSRVGPPDLPERLPAVENEQILVQLVQRTLYPHKSDAQSARSTPTAQGHLRAAAAEGAILRYQLGRRPEVHLLGLLLSGGPPQRHRRVRQPSNRNALLSASHLGALRPRNHAGLRRLPRAGDDRQGVHAVRHRRRRVLAGRARSHVLLGQGNGEKQS</sequence>
<dbReference type="EMBL" id="HBUE01242105">
    <property type="protein sequence ID" value="CAG6549966.1"/>
    <property type="molecule type" value="Transcribed_RNA"/>
</dbReference>
<reference evidence="2" key="1">
    <citation type="submission" date="2021-05" db="EMBL/GenBank/DDBJ databases">
        <authorList>
            <person name="Alioto T."/>
            <person name="Alioto T."/>
            <person name="Gomez Garrido J."/>
        </authorList>
    </citation>
    <scope>NUCLEOTIDE SEQUENCE</scope>
</reference>
<dbReference type="EMBL" id="HBUE01349164">
    <property type="protein sequence ID" value="CAG6602248.1"/>
    <property type="molecule type" value="Transcribed_RNA"/>
</dbReference>
<feature type="compositionally biased region" description="Low complexity" evidence="1">
    <location>
        <begin position="77"/>
        <end position="88"/>
    </location>
</feature>
<organism evidence="2">
    <name type="scientific">Culex pipiens</name>
    <name type="common">House mosquito</name>
    <dbReference type="NCBI Taxonomy" id="7175"/>
    <lineage>
        <taxon>Eukaryota</taxon>
        <taxon>Metazoa</taxon>
        <taxon>Ecdysozoa</taxon>
        <taxon>Arthropoda</taxon>
        <taxon>Hexapoda</taxon>
        <taxon>Insecta</taxon>
        <taxon>Pterygota</taxon>
        <taxon>Neoptera</taxon>
        <taxon>Endopterygota</taxon>
        <taxon>Diptera</taxon>
        <taxon>Nematocera</taxon>
        <taxon>Culicoidea</taxon>
        <taxon>Culicidae</taxon>
        <taxon>Culicinae</taxon>
        <taxon>Culicini</taxon>
        <taxon>Culex</taxon>
        <taxon>Culex</taxon>
    </lineage>
</organism>
<feature type="compositionally biased region" description="Basic and acidic residues" evidence="1">
    <location>
        <begin position="171"/>
        <end position="180"/>
    </location>
</feature>
<evidence type="ECO:0000256" key="1">
    <source>
        <dbReference type="SAM" id="MobiDB-lite"/>
    </source>
</evidence>
<dbReference type="AlphaFoldDB" id="A0A8D8L5I5"/>
<protein>
    <submittedName>
        <fullName evidence="2">(northern house mosquito) hypothetical protein</fullName>
    </submittedName>
</protein>
<accession>A0A8D8L5I5</accession>
<feature type="region of interest" description="Disordered" evidence="1">
    <location>
        <begin position="138"/>
        <end position="214"/>
    </location>
</feature>